<evidence type="ECO:0000313" key="3">
    <source>
        <dbReference type="Proteomes" id="UP000822688"/>
    </source>
</evidence>
<evidence type="ECO:0000256" key="1">
    <source>
        <dbReference type="SAM" id="MobiDB-lite"/>
    </source>
</evidence>
<keyword evidence="3" id="KW-1185">Reference proteome</keyword>
<dbReference type="AlphaFoldDB" id="A0A8T0J4X3"/>
<evidence type="ECO:0000313" key="2">
    <source>
        <dbReference type="EMBL" id="KAG0590282.1"/>
    </source>
</evidence>
<feature type="compositionally biased region" description="Basic and acidic residues" evidence="1">
    <location>
        <begin position="86"/>
        <end position="98"/>
    </location>
</feature>
<protein>
    <submittedName>
        <fullName evidence="2">Uncharacterized protein</fullName>
    </submittedName>
</protein>
<sequence>MRCSNSDVKCACLRPFSRPNTETLVQSLSTVGLKTLHQALRHAIPRICTQGSWECEVALLAGREGAQAQTQQRASMNTMDLQELVRGNEQRRSGERQLGRRVSMIGQQRKRE</sequence>
<proteinExistence type="predicted"/>
<dbReference type="Proteomes" id="UP000822688">
    <property type="component" value="Chromosome 1"/>
</dbReference>
<comment type="caution">
    <text evidence="2">The sequence shown here is derived from an EMBL/GenBank/DDBJ whole genome shotgun (WGS) entry which is preliminary data.</text>
</comment>
<feature type="region of interest" description="Disordered" evidence="1">
    <location>
        <begin position="85"/>
        <end position="112"/>
    </location>
</feature>
<accession>A0A8T0J4X3</accession>
<dbReference type="EMBL" id="CM026421">
    <property type="protein sequence ID" value="KAG0590282.1"/>
    <property type="molecule type" value="Genomic_DNA"/>
</dbReference>
<gene>
    <name evidence="2" type="ORF">KC19_1G086600</name>
</gene>
<name>A0A8T0J4X3_CERPU</name>
<organism evidence="2 3">
    <name type="scientific">Ceratodon purpureus</name>
    <name type="common">Fire moss</name>
    <name type="synonym">Dicranum purpureum</name>
    <dbReference type="NCBI Taxonomy" id="3225"/>
    <lineage>
        <taxon>Eukaryota</taxon>
        <taxon>Viridiplantae</taxon>
        <taxon>Streptophyta</taxon>
        <taxon>Embryophyta</taxon>
        <taxon>Bryophyta</taxon>
        <taxon>Bryophytina</taxon>
        <taxon>Bryopsida</taxon>
        <taxon>Dicranidae</taxon>
        <taxon>Pseudoditrichales</taxon>
        <taxon>Ditrichaceae</taxon>
        <taxon>Ceratodon</taxon>
    </lineage>
</organism>
<reference evidence="2" key="1">
    <citation type="submission" date="2020-06" db="EMBL/GenBank/DDBJ databases">
        <title>WGS assembly of Ceratodon purpureus strain R40.</title>
        <authorList>
            <person name="Carey S.B."/>
            <person name="Jenkins J."/>
            <person name="Shu S."/>
            <person name="Lovell J.T."/>
            <person name="Sreedasyam A."/>
            <person name="Maumus F."/>
            <person name="Tiley G.P."/>
            <person name="Fernandez-Pozo N."/>
            <person name="Barry K."/>
            <person name="Chen C."/>
            <person name="Wang M."/>
            <person name="Lipzen A."/>
            <person name="Daum C."/>
            <person name="Saski C.A."/>
            <person name="Payton A.C."/>
            <person name="Mcbreen J.C."/>
            <person name="Conrad R.E."/>
            <person name="Kollar L.M."/>
            <person name="Olsson S."/>
            <person name="Huttunen S."/>
            <person name="Landis J.B."/>
            <person name="Wickett N.J."/>
            <person name="Johnson M.G."/>
            <person name="Rensing S.A."/>
            <person name="Grimwood J."/>
            <person name="Schmutz J."/>
            <person name="Mcdaniel S.F."/>
        </authorList>
    </citation>
    <scope>NUCLEOTIDE SEQUENCE</scope>
    <source>
        <strain evidence="2">R40</strain>
    </source>
</reference>